<evidence type="ECO:0000256" key="4">
    <source>
        <dbReference type="ARBA" id="ARBA00022741"/>
    </source>
</evidence>
<dbReference type="Pfam" id="PF00005">
    <property type="entry name" value="ABC_tran"/>
    <property type="match status" value="1"/>
</dbReference>
<sequence>MLQCGRTLLRGTPSAVSQRGTGMRPTSLPLWTVTTAYRTRRGAPVLHGAVGVDKLSSPSSLSSSFLSSSTYVAARTFVWPSWLLRSSSTVPPPGGQEEQRRHDSAHPAFQPRRTPQSFTGAEAKGTEGELREGGREAAAAPTRGGTFVCSSEVEADALRRRNVTGHGETVTGKLKKGQRPGARGTPSAAAAFTDGSSAQLKEDSLASEDHGAQNSSGSGSSAGVSTSDASAAKSGAAVSPRQDGIQISEAASDIPIGRVVGKVWSYLWPRGEPKVKALVVGSVVCVLLAKVLKVAVPFWFKTVVDLLAPATASAEAVTVAGPFVVGVFGCVVAYGICRITTSITEELKTVLFAPVGGHASTKLAMEMFDKLHKLDLNYHMNRETGVISKDLDRGSRAFWTLAYTLLFLIVPTVFELGLVCCALNTLAGPQFISVALVAVVAYVSWTYLVTNWRARFRTRYNALDSRCGGLIVDSLLNYETVKYFGMEAYESQRICNEVTNMNRQLVILDQTMAALNFGQQFIFVTAGVLSLYLATCGVLAGALTVGDLVLVDALLMQLYMPLSYLGMIYREVQTSTQNMQAMIALLDYSSVVSNRTDAKEYKYVDGTIELRDVTFEYKRELNRLVLRHLSLTIPGGKTVAFVGPSGCGKSTIFRLLFRFYDPTAGKVLLDGQPLDTLKMESVRKYIGVIPQDTVLFNESVRYNIRYGRMDATDEEVEAAAKAASLHDTVVRMSNGYATSVGERGLKLSGGEKQRVSIARVLLADPPILLADEATSALDSTTELNVMDTLKSANGLARRRTIILIAHRLTTVKEADIIFVLDGKGGLAAQGTHEELLREGGLYSQMWLQQLRDRHSSGADGSEEPSPEASTHETDEGAKQQPSAP</sequence>
<evidence type="ECO:0000256" key="8">
    <source>
        <dbReference type="ARBA" id="ARBA00024363"/>
    </source>
</evidence>
<evidence type="ECO:0000256" key="2">
    <source>
        <dbReference type="ARBA" id="ARBA00022448"/>
    </source>
</evidence>
<evidence type="ECO:0000256" key="3">
    <source>
        <dbReference type="ARBA" id="ARBA00022692"/>
    </source>
</evidence>
<feature type="transmembrane region" description="Helical" evidence="10">
    <location>
        <begin position="398"/>
        <end position="425"/>
    </location>
</feature>
<evidence type="ECO:0000256" key="6">
    <source>
        <dbReference type="ARBA" id="ARBA00022989"/>
    </source>
</evidence>
<feature type="region of interest" description="Disordered" evidence="9">
    <location>
        <begin position="88"/>
        <end position="144"/>
    </location>
</feature>
<dbReference type="EMBL" id="LJSK01000010">
    <property type="protein sequence ID" value="KPI90148.1"/>
    <property type="molecule type" value="Genomic_DNA"/>
</dbReference>
<evidence type="ECO:0000256" key="1">
    <source>
        <dbReference type="ARBA" id="ARBA00004141"/>
    </source>
</evidence>
<dbReference type="PROSITE" id="PS50929">
    <property type="entry name" value="ABC_TM1F"/>
    <property type="match status" value="1"/>
</dbReference>
<name>A0A0N1PGA4_LEPSE</name>
<dbReference type="Gene3D" id="3.40.50.300">
    <property type="entry name" value="P-loop containing nucleotide triphosphate hydrolases"/>
    <property type="match status" value="1"/>
</dbReference>
<dbReference type="InterPro" id="IPR027417">
    <property type="entry name" value="P-loop_NTPase"/>
</dbReference>
<dbReference type="InterPro" id="IPR003439">
    <property type="entry name" value="ABC_transporter-like_ATP-bd"/>
</dbReference>
<feature type="transmembrane region" description="Helical" evidence="10">
    <location>
        <begin position="277"/>
        <end position="300"/>
    </location>
</feature>
<dbReference type="GO" id="GO:0016020">
    <property type="term" value="C:membrane"/>
    <property type="evidence" value="ECO:0007669"/>
    <property type="project" value="UniProtKB-SubCell"/>
</dbReference>
<feature type="compositionally biased region" description="Low complexity" evidence="9">
    <location>
        <begin position="212"/>
        <end position="232"/>
    </location>
</feature>
<dbReference type="SUPFAM" id="SSF90123">
    <property type="entry name" value="ABC transporter transmembrane region"/>
    <property type="match status" value="1"/>
</dbReference>
<feature type="transmembrane region" description="Helical" evidence="10">
    <location>
        <begin position="320"/>
        <end position="337"/>
    </location>
</feature>
<feature type="region of interest" description="Disordered" evidence="9">
    <location>
        <begin position="1"/>
        <end position="27"/>
    </location>
</feature>
<evidence type="ECO:0000313" key="13">
    <source>
        <dbReference type="EMBL" id="KPI90148.1"/>
    </source>
</evidence>
<evidence type="ECO:0000259" key="11">
    <source>
        <dbReference type="PROSITE" id="PS50893"/>
    </source>
</evidence>
<feature type="transmembrane region" description="Helical" evidence="10">
    <location>
        <begin position="549"/>
        <end position="569"/>
    </location>
</feature>
<accession>A0A0N1PGA4</accession>
<evidence type="ECO:0000256" key="10">
    <source>
        <dbReference type="SAM" id="Phobius"/>
    </source>
</evidence>
<keyword evidence="3 10" id="KW-0812">Transmembrane</keyword>
<dbReference type="PROSITE" id="PS00211">
    <property type="entry name" value="ABC_TRANSPORTER_1"/>
    <property type="match status" value="1"/>
</dbReference>
<feature type="compositionally biased region" description="Basic and acidic residues" evidence="9">
    <location>
        <begin position="200"/>
        <end position="211"/>
    </location>
</feature>
<dbReference type="InterPro" id="IPR003593">
    <property type="entry name" value="AAA+_ATPase"/>
</dbReference>
<evidence type="ECO:0000313" key="14">
    <source>
        <dbReference type="Proteomes" id="UP000038009"/>
    </source>
</evidence>
<reference evidence="13 14" key="1">
    <citation type="journal article" date="2015" name="PLoS Pathog.">
        <title>Leptomonas seymouri: Adaptations to the Dixenous Life Cycle Analyzed by Genome Sequencing, Transcriptome Profiling and Co-infection with Leishmania donovani.</title>
        <authorList>
            <person name="Kraeva N."/>
            <person name="Butenko A."/>
            <person name="Hlavacova J."/>
            <person name="Kostygov A."/>
            <person name="Myskova J."/>
            <person name="Grybchuk D."/>
            <person name="Lestinova T."/>
            <person name="Votypka J."/>
            <person name="Volf P."/>
            <person name="Opperdoes F."/>
            <person name="Flegontov P."/>
            <person name="Lukes J."/>
            <person name="Yurchenko V."/>
        </authorList>
    </citation>
    <scope>NUCLEOTIDE SEQUENCE [LARGE SCALE GENOMIC DNA]</scope>
    <source>
        <strain evidence="13 14">ATCC 30220</strain>
    </source>
</reference>
<comment type="caution">
    <text evidence="13">The sequence shown here is derived from an EMBL/GenBank/DDBJ whole genome shotgun (WGS) entry which is preliminary data.</text>
</comment>
<dbReference type="Pfam" id="PF00664">
    <property type="entry name" value="ABC_membrane"/>
    <property type="match status" value="1"/>
</dbReference>
<dbReference type="GO" id="GO:0005524">
    <property type="term" value="F:ATP binding"/>
    <property type="evidence" value="ECO:0007669"/>
    <property type="project" value="UniProtKB-KW"/>
</dbReference>
<feature type="domain" description="ABC transmembrane type-1" evidence="12">
    <location>
        <begin position="280"/>
        <end position="574"/>
    </location>
</feature>
<evidence type="ECO:0000256" key="9">
    <source>
        <dbReference type="SAM" id="MobiDB-lite"/>
    </source>
</evidence>
<dbReference type="GO" id="GO:0140359">
    <property type="term" value="F:ABC-type transporter activity"/>
    <property type="evidence" value="ECO:0007669"/>
    <property type="project" value="InterPro"/>
</dbReference>
<dbReference type="PROSITE" id="PS50893">
    <property type="entry name" value="ABC_TRANSPORTER_2"/>
    <property type="match status" value="1"/>
</dbReference>
<feature type="transmembrane region" description="Helical" evidence="10">
    <location>
        <begin position="431"/>
        <end position="450"/>
    </location>
</feature>
<dbReference type="VEuPathDB" id="TriTrypDB:Lsey_0010_0600"/>
<gene>
    <name evidence="13" type="ORF">ABL78_0793</name>
</gene>
<dbReference type="FunFam" id="3.40.50.300:FF:000287">
    <property type="entry name" value="Multidrug ABC transporter ATP-binding protein"/>
    <property type="match status" value="1"/>
</dbReference>
<proteinExistence type="inferred from homology"/>
<keyword evidence="4" id="KW-0547">Nucleotide-binding</keyword>
<organism evidence="13 14">
    <name type="scientific">Leptomonas seymouri</name>
    <dbReference type="NCBI Taxonomy" id="5684"/>
    <lineage>
        <taxon>Eukaryota</taxon>
        <taxon>Discoba</taxon>
        <taxon>Euglenozoa</taxon>
        <taxon>Kinetoplastea</taxon>
        <taxon>Metakinetoplastina</taxon>
        <taxon>Trypanosomatida</taxon>
        <taxon>Trypanosomatidae</taxon>
        <taxon>Leishmaniinae</taxon>
        <taxon>Leptomonas</taxon>
    </lineage>
</organism>
<keyword evidence="6 10" id="KW-1133">Transmembrane helix</keyword>
<feature type="transmembrane region" description="Helical" evidence="10">
    <location>
        <begin position="521"/>
        <end position="543"/>
    </location>
</feature>
<dbReference type="OrthoDB" id="6500128at2759"/>
<feature type="compositionally biased region" description="Basic and acidic residues" evidence="9">
    <location>
        <begin position="124"/>
        <end position="135"/>
    </location>
</feature>
<protein>
    <submittedName>
        <fullName evidence="13">Putative ABC transporter</fullName>
    </submittedName>
</protein>
<evidence type="ECO:0000259" key="12">
    <source>
        <dbReference type="PROSITE" id="PS50929"/>
    </source>
</evidence>
<dbReference type="PANTHER" id="PTHR24221">
    <property type="entry name" value="ATP-BINDING CASSETTE SUB-FAMILY B"/>
    <property type="match status" value="1"/>
</dbReference>
<dbReference type="InterPro" id="IPR011527">
    <property type="entry name" value="ABC1_TM_dom"/>
</dbReference>
<dbReference type="InterPro" id="IPR039421">
    <property type="entry name" value="Type_1_exporter"/>
</dbReference>
<dbReference type="SMART" id="SM00382">
    <property type="entry name" value="AAA"/>
    <property type="match status" value="1"/>
</dbReference>
<evidence type="ECO:0000256" key="7">
    <source>
        <dbReference type="ARBA" id="ARBA00023136"/>
    </source>
</evidence>
<keyword evidence="7 10" id="KW-0472">Membrane</keyword>
<feature type="region of interest" description="Disordered" evidence="9">
    <location>
        <begin position="852"/>
        <end position="884"/>
    </location>
</feature>
<dbReference type="CDD" id="cd18582">
    <property type="entry name" value="ABC_6TM_ATM1_ABCB7"/>
    <property type="match status" value="1"/>
</dbReference>
<dbReference type="GO" id="GO:0016887">
    <property type="term" value="F:ATP hydrolysis activity"/>
    <property type="evidence" value="ECO:0007669"/>
    <property type="project" value="InterPro"/>
</dbReference>
<dbReference type="AlphaFoldDB" id="A0A0N1PGA4"/>
<evidence type="ECO:0000256" key="5">
    <source>
        <dbReference type="ARBA" id="ARBA00022840"/>
    </source>
</evidence>
<dbReference type="Proteomes" id="UP000038009">
    <property type="component" value="Unassembled WGS sequence"/>
</dbReference>
<keyword evidence="5" id="KW-0067">ATP-binding</keyword>
<keyword evidence="14" id="KW-1185">Reference proteome</keyword>
<comment type="subcellular location">
    <subcellularLocation>
        <location evidence="1">Membrane</location>
        <topology evidence="1">Multi-pass membrane protein</topology>
    </subcellularLocation>
</comment>
<keyword evidence="2" id="KW-0813">Transport</keyword>
<feature type="region of interest" description="Disordered" evidence="9">
    <location>
        <begin position="159"/>
        <end position="237"/>
    </location>
</feature>
<dbReference type="InterPro" id="IPR017871">
    <property type="entry name" value="ABC_transporter-like_CS"/>
</dbReference>
<feature type="domain" description="ABC transporter" evidence="11">
    <location>
        <begin position="608"/>
        <end position="848"/>
    </location>
</feature>
<dbReference type="PANTHER" id="PTHR24221:SF503">
    <property type="entry name" value="MITOCHONDRIAL POTASSIUM CHANNEL ATP-BINDING SUBUNIT"/>
    <property type="match status" value="1"/>
</dbReference>
<dbReference type="InterPro" id="IPR036640">
    <property type="entry name" value="ABC1_TM_sf"/>
</dbReference>
<dbReference type="Gene3D" id="1.20.1560.10">
    <property type="entry name" value="ABC transporter type 1, transmembrane domain"/>
    <property type="match status" value="1"/>
</dbReference>
<dbReference type="OMA" id="ITEYNIL"/>
<dbReference type="FunFam" id="1.20.1560.10:FF:000198">
    <property type="entry name" value="ATP-binding cassette protein subfamily B, member 3, putative"/>
    <property type="match status" value="1"/>
</dbReference>
<comment type="similarity">
    <text evidence="8">Belongs to the ABC transporter superfamily. ABCB family. Heavy Metal importer (TC 3.A.1.210) subfamily.</text>
</comment>
<dbReference type="SUPFAM" id="SSF52540">
    <property type="entry name" value="P-loop containing nucleoside triphosphate hydrolases"/>
    <property type="match status" value="1"/>
</dbReference>